<feature type="transmembrane region" description="Helical" evidence="5">
    <location>
        <begin position="122"/>
        <end position="144"/>
    </location>
</feature>
<reference evidence="8" key="1">
    <citation type="journal article" date="2015" name="Nat. Genet.">
        <title>The genome and transcriptome of the zoonotic hookworm Ancylostoma ceylanicum identify infection-specific gene families.</title>
        <authorList>
            <person name="Schwarz E.M."/>
            <person name="Hu Y."/>
            <person name="Antoshechkin I."/>
            <person name="Miller M.M."/>
            <person name="Sternberg P.W."/>
            <person name="Aroian R.V."/>
        </authorList>
    </citation>
    <scope>NUCLEOTIDE SEQUENCE</scope>
    <source>
        <strain evidence="8">HY135</strain>
    </source>
</reference>
<protein>
    <recommendedName>
        <fullName evidence="6">G-protein coupled receptors family 1 profile domain-containing protein</fullName>
    </recommendedName>
</protein>
<feature type="transmembrane region" description="Helical" evidence="5">
    <location>
        <begin position="220"/>
        <end position="247"/>
    </location>
</feature>
<feature type="domain" description="G-protein coupled receptors family 1 profile" evidence="6">
    <location>
        <begin position="21"/>
        <end position="189"/>
    </location>
</feature>
<feature type="transmembrane region" description="Helical" evidence="5">
    <location>
        <begin position="253"/>
        <end position="272"/>
    </location>
</feature>
<dbReference type="AlphaFoldDB" id="A0A016V3P4"/>
<feature type="transmembrane region" description="Helical" evidence="5">
    <location>
        <begin position="90"/>
        <end position="110"/>
    </location>
</feature>
<dbReference type="InterPro" id="IPR017452">
    <property type="entry name" value="GPCR_Rhodpsn_7TM"/>
</dbReference>
<organism evidence="7 8">
    <name type="scientific">Ancylostoma ceylanicum</name>
    <dbReference type="NCBI Taxonomy" id="53326"/>
    <lineage>
        <taxon>Eukaryota</taxon>
        <taxon>Metazoa</taxon>
        <taxon>Ecdysozoa</taxon>
        <taxon>Nematoda</taxon>
        <taxon>Chromadorea</taxon>
        <taxon>Rhabditida</taxon>
        <taxon>Rhabditina</taxon>
        <taxon>Rhabditomorpha</taxon>
        <taxon>Strongyloidea</taxon>
        <taxon>Ancylostomatidae</taxon>
        <taxon>Ancylostomatinae</taxon>
        <taxon>Ancylostoma</taxon>
    </lineage>
</organism>
<dbReference type="PROSITE" id="PS50262">
    <property type="entry name" value="G_PROTEIN_RECEP_F1_2"/>
    <property type="match status" value="1"/>
</dbReference>
<dbReference type="InterPro" id="IPR052322">
    <property type="entry name" value="Mito_rRNA_Mtase_NSUN4"/>
</dbReference>
<dbReference type="CDD" id="cd00637">
    <property type="entry name" value="7tm_classA_rhodopsin-like"/>
    <property type="match status" value="1"/>
</dbReference>
<dbReference type="Pfam" id="PF10316">
    <property type="entry name" value="7TM_GPCR_Srbc"/>
    <property type="match status" value="1"/>
</dbReference>
<proteinExistence type="predicted"/>
<dbReference type="SUPFAM" id="SSF81321">
    <property type="entry name" value="Family A G protein-coupled receptor-like"/>
    <property type="match status" value="1"/>
</dbReference>
<name>A0A016V3P4_9BILA</name>
<dbReference type="PANTHER" id="PTHR46955:SF2">
    <property type="entry name" value="G-PROTEIN COUPLED RECEPTORS FAMILY 1 PROFILE DOMAIN-CONTAINING PROTEIN-RELATED"/>
    <property type="match status" value="1"/>
</dbReference>
<feature type="transmembrane region" description="Helical" evidence="5">
    <location>
        <begin position="164"/>
        <end position="188"/>
    </location>
</feature>
<evidence type="ECO:0000256" key="1">
    <source>
        <dbReference type="ARBA" id="ARBA00004370"/>
    </source>
</evidence>
<keyword evidence="3 5" id="KW-1133">Transmembrane helix</keyword>
<evidence type="ECO:0000256" key="5">
    <source>
        <dbReference type="SAM" id="Phobius"/>
    </source>
</evidence>
<evidence type="ECO:0000313" key="7">
    <source>
        <dbReference type="EMBL" id="EYC22304.1"/>
    </source>
</evidence>
<evidence type="ECO:0000256" key="2">
    <source>
        <dbReference type="ARBA" id="ARBA00022692"/>
    </source>
</evidence>
<evidence type="ECO:0000256" key="4">
    <source>
        <dbReference type="ARBA" id="ARBA00023136"/>
    </source>
</evidence>
<keyword evidence="8" id="KW-1185">Reference proteome</keyword>
<accession>A0A016V3P4</accession>
<evidence type="ECO:0000256" key="3">
    <source>
        <dbReference type="ARBA" id="ARBA00022989"/>
    </source>
</evidence>
<feature type="transmembrane region" description="Helical" evidence="5">
    <location>
        <begin position="41"/>
        <end position="70"/>
    </location>
</feature>
<sequence>MDFFLLTDVIVLVMQFLAIILNAAVIFILSRVKKDTASLRLVCLLALTDFIHAVAVLFYTIYLVCMWHPFRIDMNPYYVMISSTPLVIQLKINLTLTVAIALDRLLALYVPVRYRMISPAKFSAIALVVGFLAGICDLIIEFSLTPFRRMENCAAVGCFVDKRFLLYWGTSNMVLGVAVILLTFFVLVKLQQMKGRSMQSMVTPKNEGTKFAQANRASKSFLLCSLVCLTIPSVVVGGAELFGFSLFQYVGPFYLVGLLCAGCSNCIVFMFFNTKMRAYLRTCTTKSDSGGWSYLSQRRGDTTFKSQNQLTHTDMK</sequence>
<keyword evidence="4 5" id="KW-0472">Membrane</keyword>
<comment type="subcellular location">
    <subcellularLocation>
        <location evidence="1">Membrane</location>
    </subcellularLocation>
</comment>
<dbReference type="OrthoDB" id="5794962at2759"/>
<gene>
    <name evidence="7" type="primary">Acey_s0017.g3274</name>
    <name evidence="7" type="ORF">Y032_0017g3274</name>
</gene>
<evidence type="ECO:0000259" key="6">
    <source>
        <dbReference type="PROSITE" id="PS50262"/>
    </source>
</evidence>
<evidence type="ECO:0000313" key="8">
    <source>
        <dbReference type="Proteomes" id="UP000024635"/>
    </source>
</evidence>
<dbReference type="GO" id="GO:0016020">
    <property type="term" value="C:membrane"/>
    <property type="evidence" value="ECO:0007669"/>
    <property type="project" value="UniProtKB-SubCell"/>
</dbReference>
<comment type="caution">
    <text evidence="7">The sequence shown here is derived from an EMBL/GenBank/DDBJ whole genome shotgun (WGS) entry which is preliminary data.</text>
</comment>
<dbReference type="InterPro" id="IPR019420">
    <property type="entry name" value="7TM_GPCR_serpentine_rcpt_Srbc"/>
</dbReference>
<dbReference type="EMBL" id="JARK01001353">
    <property type="protein sequence ID" value="EYC22304.1"/>
    <property type="molecule type" value="Genomic_DNA"/>
</dbReference>
<keyword evidence="2 5" id="KW-0812">Transmembrane</keyword>
<dbReference type="PANTHER" id="PTHR46955">
    <property type="entry name" value="PROTEIN CBG01349-RELATED"/>
    <property type="match status" value="1"/>
</dbReference>
<dbReference type="Gene3D" id="1.20.1070.10">
    <property type="entry name" value="Rhodopsin 7-helix transmembrane proteins"/>
    <property type="match status" value="1"/>
</dbReference>
<dbReference type="Proteomes" id="UP000024635">
    <property type="component" value="Unassembled WGS sequence"/>
</dbReference>
<feature type="transmembrane region" description="Helical" evidence="5">
    <location>
        <begin position="6"/>
        <end position="29"/>
    </location>
</feature>